<keyword evidence="2" id="KW-1185">Reference proteome</keyword>
<organism evidence="1 2">
    <name type="scientific">Sphingomonas crocodyli</name>
    <dbReference type="NCBI Taxonomy" id="1979270"/>
    <lineage>
        <taxon>Bacteria</taxon>
        <taxon>Pseudomonadati</taxon>
        <taxon>Pseudomonadota</taxon>
        <taxon>Alphaproteobacteria</taxon>
        <taxon>Sphingomonadales</taxon>
        <taxon>Sphingomonadaceae</taxon>
        <taxon>Sphingomonas</taxon>
    </lineage>
</organism>
<reference evidence="1 2" key="1">
    <citation type="submission" date="2019-01" db="EMBL/GenBank/DDBJ databases">
        <authorList>
            <person name="Chen W.-M."/>
        </authorList>
    </citation>
    <scope>NUCLEOTIDE SEQUENCE [LARGE SCALE GENOMIC DNA]</scope>
    <source>
        <strain evidence="1 2">CCP-7</strain>
    </source>
</reference>
<dbReference type="OrthoDB" id="7448864at2"/>
<proteinExistence type="predicted"/>
<sequence length="156" mass="18040">MLIETRFLIDVDERQPWRAISTIEAMNSWNAFVRLKSLDARGEAISYQLTLNSVWGKRAELLGVVEIERNDQQVRLLCTLPGLRLSEVYAIKRLQGRLWLTHSLCVTGIFDRVFGWLVERRLQQIIHLQNHAFGDFLSRTRKPGGLRSVPGGKHFQ</sequence>
<dbReference type="Proteomes" id="UP000282971">
    <property type="component" value="Unassembled WGS sequence"/>
</dbReference>
<dbReference type="EMBL" id="SACN01000001">
    <property type="protein sequence ID" value="RVT93094.1"/>
    <property type="molecule type" value="Genomic_DNA"/>
</dbReference>
<dbReference type="AlphaFoldDB" id="A0A437M6G6"/>
<protein>
    <recommendedName>
        <fullName evidence="3">SRPBCC family protein</fullName>
    </recommendedName>
</protein>
<evidence type="ECO:0000313" key="1">
    <source>
        <dbReference type="EMBL" id="RVT93094.1"/>
    </source>
</evidence>
<gene>
    <name evidence="1" type="ORF">EOD43_04135</name>
</gene>
<evidence type="ECO:0000313" key="2">
    <source>
        <dbReference type="Proteomes" id="UP000282971"/>
    </source>
</evidence>
<accession>A0A437M6G6</accession>
<comment type="caution">
    <text evidence="1">The sequence shown here is derived from an EMBL/GenBank/DDBJ whole genome shotgun (WGS) entry which is preliminary data.</text>
</comment>
<dbReference type="RefSeq" id="WP_127741361.1">
    <property type="nucleotide sequence ID" value="NZ_SACN01000001.1"/>
</dbReference>
<name>A0A437M6G6_9SPHN</name>
<evidence type="ECO:0008006" key="3">
    <source>
        <dbReference type="Google" id="ProtNLM"/>
    </source>
</evidence>